<reference evidence="2 3" key="1">
    <citation type="submission" date="2018-06" db="EMBL/GenBank/DDBJ databases">
        <title>The draft genome sequence of Crocinitomix sp. SM1701.</title>
        <authorList>
            <person name="Zhang X."/>
        </authorList>
    </citation>
    <scope>NUCLEOTIDE SEQUENCE [LARGE SCALE GENOMIC DNA]</scope>
    <source>
        <strain evidence="2 3">SM1701</strain>
    </source>
</reference>
<evidence type="ECO:0000313" key="2">
    <source>
        <dbReference type="EMBL" id="PZE16782.1"/>
    </source>
</evidence>
<dbReference type="AlphaFoldDB" id="A0A2W1NMB6"/>
<dbReference type="EMBL" id="QKSB01000006">
    <property type="protein sequence ID" value="PZE16782.1"/>
    <property type="molecule type" value="Genomic_DNA"/>
</dbReference>
<dbReference type="Pfam" id="PF13715">
    <property type="entry name" value="CarbopepD_reg_2"/>
    <property type="match status" value="1"/>
</dbReference>
<gene>
    <name evidence="2" type="ORF">DNU06_11010</name>
</gene>
<protein>
    <recommendedName>
        <fullName evidence="4">Carboxypeptidase-like regulatory domain-containing protein</fullName>
    </recommendedName>
</protein>
<evidence type="ECO:0000313" key="3">
    <source>
        <dbReference type="Proteomes" id="UP000249248"/>
    </source>
</evidence>
<keyword evidence="1" id="KW-0175">Coiled coil</keyword>
<proteinExistence type="predicted"/>
<evidence type="ECO:0008006" key="4">
    <source>
        <dbReference type="Google" id="ProtNLM"/>
    </source>
</evidence>
<name>A0A2W1NMB6_9FLAO</name>
<organism evidence="2 3">
    <name type="scientific">Putridiphycobacter roseus</name>
    <dbReference type="NCBI Taxonomy" id="2219161"/>
    <lineage>
        <taxon>Bacteria</taxon>
        <taxon>Pseudomonadati</taxon>
        <taxon>Bacteroidota</taxon>
        <taxon>Flavobacteriia</taxon>
        <taxon>Flavobacteriales</taxon>
        <taxon>Crocinitomicaceae</taxon>
        <taxon>Putridiphycobacter</taxon>
    </lineage>
</organism>
<dbReference type="Gene3D" id="2.60.40.1120">
    <property type="entry name" value="Carboxypeptidase-like, regulatory domain"/>
    <property type="match status" value="1"/>
</dbReference>
<dbReference type="InterPro" id="IPR043741">
    <property type="entry name" value="DUF5686"/>
</dbReference>
<dbReference type="Proteomes" id="UP000249248">
    <property type="component" value="Unassembled WGS sequence"/>
</dbReference>
<dbReference type="Pfam" id="PF18939">
    <property type="entry name" value="DUF5686"/>
    <property type="match status" value="1"/>
</dbReference>
<comment type="caution">
    <text evidence="2">The sequence shown here is derived from an EMBL/GenBank/DDBJ whole genome shotgun (WGS) entry which is preliminary data.</text>
</comment>
<dbReference type="SUPFAM" id="SSF49464">
    <property type="entry name" value="Carboxypeptidase regulatory domain-like"/>
    <property type="match status" value="1"/>
</dbReference>
<evidence type="ECO:0000256" key="1">
    <source>
        <dbReference type="SAM" id="Coils"/>
    </source>
</evidence>
<dbReference type="InterPro" id="IPR008969">
    <property type="entry name" value="CarboxyPept-like_regulatory"/>
</dbReference>
<dbReference type="OrthoDB" id="983143at2"/>
<feature type="coiled-coil region" evidence="1">
    <location>
        <begin position="112"/>
        <end position="139"/>
    </location>
</feature>
<dbReference type="RefSeq" id="WP_111063391.1">
    <property type="nucleotide sequence ID" value="NZ_JBHUCU010000007.1"/>
</dbReference>
<sequence length="838" mass="97178">MKLFFTLLILIISNSLLSQYVLKGNVTDDQNMPIPGVRVFIDQTTYGVITDLKGGYFIELSSKKNYPIAFKMLGMKDTVIPIDIHQKITTFDIQMLTYSERLETVEVSSKKIDVAKQVIKAMQDNRNNMANQYENYTCNTYLKTSLEKSIKPNIAERSKEIDSIIAIGPAKMNFIESFSITKFKTPNTYKEEIVAQHDYADKSSNNFSASINFNFGTSIVPIQYIATNPYIFFEKIQDGDFNLYQNMLNLPKISEHPIVSPIGFNAFLNYNFDLANIFYEQETGHKIYEIKVIPKFKQAALFEGTLFIIDKLWVIQSFELNINSAAMPFFKDFTVLQDYQMIDSAWVPIRREYVYAIQDGKYIISANTRVNHSNYTFNNAEKKKDFDNEILVYQSEAFTKDSAYWDGIRPIQLKATELSFIHEQDSIEKHIKSEAYLDSLDKAFNKITFWDVTLNGVAFRDRFKEESIYIKPLFSSIRVFGVGGFRLGTGGIYTKKFKNAQKIKVDADLDYGFNNKDLKWKMGLEYTFLPKRFGLIELRGGDSYDLITDYNSVLGTFSRGNYVRKQFIEIGHRIEIVNGLYGKINLSYSDRQGIDNLILSEWSALLFGELNQPATFDRYIISLVEFQFLYRFKQKYIIKKNEKQLIGTKYPELELTYRKGIPKLFNSEVNFDFIELKASDEINLGNYGDSKWSVLAGTFVNEVDLRFMEHKFFRGSDRFFFSNPLRSHQLLDSTFNTSKPYFQTFYVHHFNGFIMNKIPLINKLKLELTAGASALIIQDIAYSHAELFAGLEKKFRIKKQYFKVGVFMATRANSSEAITYQFKIGMDFFNSFTNTWTY</sequence>
<accession>A0A2W1NMB6</accession>
<keyword evidence="3" id="KW-1185">Reference proteome</keyword>